<dbReference type="GO" id="GO:0008270">
    <property type="term" value="F:zinc ion binding"/>
    <property type="evidence" value="ECO:0007669"/>
    <property type="project" value="InterPro"/>
</dbReference>
<evidence type="ECO:0000256" key="7">
    <source>
        <dbReference type="ARBA" id="ARBA00029927"/>
    </source>
</evidence>
<dbReference type="Pfam" id="PF02031">
    <property type="entry name" value="Peptidase_M7"/>
    <property type="match status" value="1"/>
</dbReference>
<dbReference type="EC" id="3.4.24.77" evidence="3"/>
<keyword evidence="10" id="KW-1185">Reference proteome</keyword>
<dbReference type="EMBL" id="VIWX01000001">
    <property type="protein sequence ID" value="TWG07793.1"/>
    <property type="molecule type" value="Genomic_DNA"/>
</dbReference>
<evidence type="ECO:0000256" key="1">
    <source>
        <dbReference type="ARBA" id="ARBA00000612"/>
    </source>
</evidence>
<comment type="catalytic activity">
    <reaction evidence="1">
        <text>Hydrolyzes proteins with a preference for Tyr or Phe in the P1' position. Has no action on amino-acid p-nitroanilides.</text>
        <dbReference type="EC" id="3.4.24.77"/>
    </reaction>
</comment>
<dbReference type="RefSeq" id="WP_145736113.1">
    <property type="nucleotide sequence ID" value="NZ_VIWX01000001.1"/>
</dbReference>
<evidence type="ECO:0000256" key="8">
    <source>
        <dbReference type="SAM" id="SignalP"/>
    </source>
</evidence>
<dbReference type="InterPro" id="IPR000013">
    <property type="entry name" value="Peptidase_M7"/>
</dbReference>
<dbReference type="PRINTS" id="PR00787">
    <property type="entry name" value="NEUTRALPTASE"/>
</dbReference>
<comment type="similarity">
    <text evidence="2">Belongs to the peptidase M7 family.</text>
</comment>
<evidence type="ECO:0000256" key="6">
    <source>
        <dbReference type="ARBA" id="ARBA00023049"/>
    </source>
</evidence>
<feature type="chain" id="PRO_5038699265" description="Extracellular small neutral protease" evidence="8">
    <location>
        <begin position="29"/>
        <end position="185"/>
    </location>
</feature>
<evidence type="ECO:0000256" key="5">
    <source>
        <dbReference type="ARBA" id="ARBA00022723"/>
    </source>
</evidence>
<evidence type="ECO:0000256" key="3">
    <source>
        <dbReference type="ARBA" id="ARBA00012325"/>
    </source>
</evidence>
<dbReference type="AlphaFoldDB" id="A0A561V862"/>
<protein>
    <recommendedName>
        <fullName evidence="4">Extracellular small neutral protease</fullName>
        <ecNumber evidence="3">3.4.24.77</ecNumber>
    </recommendedName>
    <alternativeName>
        <fullName evidence="7">Snapalysin</fullName>
    </alternativeName>
</protein>
<dbReference type="InterPro" id="IPR024079">
    <property type="entry name" value="MetalloPept_cat_dom_sf"/>
</dbReference>
<dbReference type="OrthoDB" id="5243084at2"/>
<feature type="signal peptide" evidence="8">
    <location>
        <begin position="1"/>
        <end position="28"/>
    </location>
</feature>
<gene>
    <name evidence="9" type="ORF">FHU35_11412</name>
</gene>
<evidence type="ECO:0000256" key="4">
    <source>
        <dbReference type="ARBA" id="ARBA00019129"/>
    </source>
</evidence>
<dbReference type="SUPFAM" id="SSF55486">
    <property type="entry name" value="Metalloproteases ('zincins'), catalytic domain"/>
    <property type="match status" value="1"/>
</dbReference>
<dbReference type="GO" id="GO:0004222">
    <property type="term" value="F:metalloendopeptidase activity"/>
    <property type="evidence" value="ECO:0007669"/>
    <property type="project" value="InterPro"/>
</dbReference>
<sequence length="185" mass="19280">MSKFSISTAIAGAATAILLVAGAPLAGAVPSDAAEPRVITYDASQAEEFQAAIDEATETWNGQVANVKFEKATGGQADLTVLADDGWPRAQTDSLGVGTVWMGREAVNEGHHIPRIATHEIGHILGLPDDRTGVCEDLMSGASAGTECQNTLPNPTEKAQVDENFAQGLVIEPQLFTEAPVAATR</sequence>
<keyword evidence="6" id="KW-0645">Protease</keyword>
<dbReference type="Proteomes" id="UP000316184">
    <property type="component" value="Unassembled WGS sequence"/>
</dbReference>
<keyword evidence="6" id="KW-0378">Hydrolase</keyword>
<proteinExistence type="inferred from homology"/>
<dbReference type="Gene3D" id="3.40.390.10">
    <property type="entry name" value="Collagenase (Catalytic Domain)"/>
    <property type="match status" value="1"/>
</dbReference>
<accession>A0A561V862</accession>
<evidence type="ECO:0000256" key="2">
    <source>
        <dbReference type="ARBA" id="ARBA00006571"/>
    </source>
</evidence>
<organism evidence="9 10">
    <name type="scientific">Saccharopolyspora dendranthemae</name>
    <dbReference type="NCBI Taxonomy" id="1181886"/>
    <lineage>
        <taxon>Bacteria</taxon>
        <taxon>Bacillati</taxon>
        <taxon>Actinomycetota</taxon>
        <taxon>Actinomycetes</taxon>
        <taxon>Pseudonocardiales</taxon>
        <taxon>Pseudonocardiaceae</taxon>
        <taxon>Saccharopolyspora</taxon>
    </lineage>
</organism>
<keyword evidence="6" id="KW-0482">Metalloprotease</keyword>
<keyword evidence="5" id="KW-0479">Metal-binding</keyword>
<name>A0A561V862_9PSEU</name>
<evidence type="ECO:0000313" key="10">
    <source>
        <dbReference type="Proteomes" id="UP000316184"/>
    </source>
</evidence>
<evidence type="ECO:0000313" key="9">
    <source>
        <dbReference type="EMBL" id="TWG07793.1"/>
    </source>
</evidence>
<dbReference type="GO" id="GO:0005576">
    <property type="term" value="C:extracellular region"/>
    <property type="evidence" value="ECO:0007669"/>
    <property type="project" value="InterPro"/>
</dbReference>
<comment type="caution">
    <text evidence="9">The sequence shown here is derived from an EMBL/GenBank/DDBJ whole genome shotgun (WGS) entry which is preliminary data.</text>
</comment>
<keyword evidence="8" id="KW-0732">Signal</keyword>
<dbReference type="GO" id="GO:0006508">
    <property type="term" value="P:proteolysis"/>
    <property type="evidence" value="ECO:0007669"/>
    <property type="project" value="InterPro"/>
</dbReference>
<reference evidence="9 10" key="1">
    <citation type="submission" date="2019-06" db="EMBL/GenBank/DDBJ databases">
        <title>Sequencing the genomes of 1000 actinobacteria strains.</title>
        <authorList>
            <person name="Klenk H.-P."/>
        </authorList>
    </citation>
    <scope>NUCLEOTIDE SEQUENCE [LARGE SCALE GENOMIC DNA]</scope>
    <source>
        <strain evidence="9 10">DSM 46699</strain>
    </source>
</reference>